<evidence type="ECO:0000313" key="12">
    <source>
        <dbReference type="Proteomes" id="UP000297855"/>
    </source>
</evidence>
<dbReference type="NCBIfam" id="NF004637">
    <property type="entry name" value="PRK05986.1"/>
    <property type="match status" value="1"/>
</dbReference>
<evidence type="ECO:0000256" key="4">
    <source>
        <dbReference type="ARBA" id="ARBA00024929"/>
    </source>
</evidence>
<feature type="region of interest" description="Disordered" evidence="10">
    <location>
        <begin position="1"/>
        <end position="20"/>
    </location>
</feature>
<keyword evidence="11" id="KW-0808">Transferase</keyword>
<protein>
    <recommendedName>
        <fullName evidence="3">corrinoid adenosyltransferase</fullName>
        <ecNumber evidence="3">2.5.1.17</ecNumber>
    </recommendedName>
    <alternativeName>
        <fullName evidence="5">Cob(II)alamin adenosyltransferase</fullName>
    </alternativeName>
    <alternativeName>
        <fullName evidence="7">Cob(II)yrinic acid a,c-diamide adenosyltransferase</fullName>
    </alternativeName>
    <alternativeName>
        <fullName evidence="6">Cobinamide/cobalamin adenosyltransferase</fullName>
    </alternativeName>
</protein>
<dbReference type="OrthoDB" id="9810309at2"/>
<accession>A0A4R9GSR3</accession>
<evidence type="ECO:0000256" key="10">
    <source>
        <dbReference type="SAM" id="MobiDB-lite"/>
    </source>
</evidence>
<evidence type="ECO:0000256" key="2">
    <source>
        <dbReference type="ARBA" id="ARBA00007487"/>
    </source>
</evidence>
<evidence type="ECO:0000256" key="9">
    <source>
        <dbReference type="ARBA" id="ARBA00048692"/>
    </source>
</evidence>
<dbReference type="EC" id="2.5.1.17" evidence="3"/>
<comment type="caution">
    <text evidence="11">The sequence shown here is derived from an EMBL/GenBank/DDBJ whole genome shotgun (WGS) entry which is preliminary data.</text>
</comment>
<dbReference type="Gene3D" id="3.40.50.300">
    <property type="entry name" value="P-loop containing nucleotide triphosphate hydrolases"/>
    <property type="match status" value="1"/>
</dbReference>
<dbReference type="InterPro" id="IPR003724">
    <property type="entry name" value="CblAdoTrfase_CobA"/>
</dbReference>
<evidence type="ECO:0000256" key="8">
    <source>
        <dbReference type="ARBA" id="ARBA00048555"/>
    </source>
</evidence>
<organism evidence="11 12">
    <name type="scientific">Leptospira fluminis</name>
    <dbReference type="NCBI Taxonomy" id="2484979"/>
    <lineage>
        <taxon>Bacteria</taxon>
        <taxon>Pseudomonadati</taxon>
        <taxon>Spirochaetota</taxon>
        <taxon>Spirochaetia</taxon>
        <taxon>Leptospirales</taxon>
        <taxon>Leptospiraceae</taxon>
        <taxon>Leptospira</taxon>
    </lineage>
</organism>
<dbReference type="GO" id="GO:0005524">
    <property type="term" value="F:ATP binding"/>
    <property type="evidence" value="ECO:0007669"/>
    <property type="project" value="InterPro"/>
</dbReference>
<dbReference type="InterPro" id="IPR027417">
    <property type="entry name" value="P-loop_NTPase"/>
</dbReference>
<dbReference type="NCBIfam" id="TIGR00708">
    <property type="entry name" value="cobA"/>
    <property type="match status" value="1"/>
</dbReference>
<evidence type="ECO:0000313" key="11">
    <source>
        <dbReference type="EMBL" id="TGK21272.1"/>
    </source>
</evidence>
<dbReference type="PIRSF" id="PIRSF015617">
    <property type="entry name" value="Adensltrnsf_CobA"/>
    <property type="match status" value="1"/>
</dbReference>
<evidence type="ECO:0000256" key="3">
    <source>
        <dbReference type="ARBA" id="ARBA00012454"/>
    </source>
</evidence>
<dbReference type="GO" id="GO:0008817">
    <property type="term" value="F:corrinoid adenosyltransferase activity"/>
    <property type="evidence" value="ECO:0007669"/>
    <property type="project" value="UniProtKB-EC"/>
</dbReference>
<gene>
    <name evidence="11" type="primary">cobO</name>
    <name evidence="11" type="ORF">EHO61_03070</name>
</gene>
<name>A0A4R9GSR3_9LEPT</name>
<evidence type="ECO:0000256" key="6">
    <source>
        <dbReference type="ARBA" id="ARBA00033334"/>
    </source>
</evidence>
<dbReference type="AlphaFoldDB" id="A0A4R9GSR3"/>
<comment type="catalytic activity">
    <reaction evidence="9">
        <text>2 cob(II)alamin + reduced [electron-transfer flavoprotein] + 2 ATP = 2 adenosylcob(III)alamin + 2 triphosphate + oxidized [electron-transfer flavoprotein] + 3 H(+)</text>
        <dbReference type="Rhea" id="RHEA:28671"/>
        <dbReference type="Rhea" id="RHEA-COMP:10685"/>
        <dbReference type="Rhea" id="RHEA-COMP:10686"/>
        <dbReference type="ChEBI" id="CHEBI:15378"/>
        <dbReference type="ChEBI" id="CHEBI:16304"/>
        <dbReference type="ChEBI" id="CHEBI:18036"/>
        <dbReference type="ChEBI" id="CHEBI:18408"/>
        <dbReference type="ChEBI" id="CHEBI:30616"/>
        <dbReference type="ChEBI" id="CHEBI:57692"/>
        <dbReference type="ChEBI" id="CHEBI:58307"/>
        <dbReference type="EC" id="2.5.1.17"/>
    </reaction>
</comment>
<comment type="catalytic activity">
    <reaction evidence="8">
        <text>2 cob(II)yrinate a,c diamide + reduced [electron-transfer flavoprotein] + 2 ATP = 2 adenosylcob(III)yrinate a,c-diamide + 2 triphosphate + oxidized [electron-transfer flavoprotein] + 3 H(+)</text>
        <dbReference type="Rhea" id="RHEA:11528"/>
        <dbReference type="Rhea" id="RHEA-COMP:10685"/>
        <dbReference type="Rhea" id="RHEA-COMP:10686"/>
        <dbReference type="ChEBI" id="CHEBI:15378"/>
        <dbReference type="ChEBI" id="CHEBI:18036"/>
        <dbReference type="ChEBI" id="CHEBI:30616"/>
        <dbReference type="ChEBI" id="CHEBI:57692"/>
        <dbReference type="ChEBI" id="CHEBI:58307"/>
        <dbReference type="ChEBI" id="CHEBI:58503"/>
        <dbReference type="ChEBI" id="CHEBI:58537"/>
        <dbReference type="EC" id="2.5.1.17"/>
    </reaction>
</comment>
<evidence type="ECO:0000256" key="5">
    <source>
        <dbReference type="ARBA" id="ARBA00031529"/>
    </source>
</evidence>
<proteinExistence type="inferred from homology"/>
<sequence length="194" mass="22159">MRNPYLSRKRTERRNNLEESNQNRRGLLIVNTGEGKGKTTAALGVVFRALGRGKKCGVVQFIKGKWETGERKFAKTIPELDFHVMGLGFTWESDDLDRDKTAAKQAWELSKKMILSGEYDIVVLDEITYAFHYGWLEVDETVRILRERPSQVHVIITGRNCPEPILQQADLISEIRSVKHPFQSGIKAQIGIDF</sequence>
<dbReference type="GO" id="GO:0009236">
    <property type="term" value="P:cobalamin biosynthetic process"/>
    <property type="evidence" value="ECO:0007669"/>
    <property type="project" value="InterPro"/>
</dbReference>
<comment type="pathway">
    <text evidence="1">Cofactor biosynthesis; adenosylcobalamin biosynthesis; adenosylcobalamin from cob(II)yrinate a,c-diamide: step 2/7.</text>
</comment>
<dbReference type="EMBL" id="RQEV01000003">
    <property type="protein sequence ID" value="TGK21272.1"/>
    <property type="molecule type" value="Genomic_DNA"/>
</dbReference>
<evidence type="ECO:0000256" key="1">
    <source>
        <dbReference type="ARBA" id="ARBA00005121"/>
    </source>
</evidence>
<keyword evidence="12" id="KW-1185">Reference proteome</keyword>
<dbReference type="Proteomes" id="UP000297855">
    <property type="component" value="Unassembled WGS sequence"/>
</dbReference>
<dbReference type="PANTHER" id="PTHR46638">
    <property type="entry name" value="CORRINOID ADENOSYLTRANSFERASE"/>
    <property type="match status" value="1"/>
</dbReference>
<dbReference type="Pfam" id="PF02572">
    <property type="entry name" value="CobA_CobO_BtuR"/>
    <property type="match status" value="1"/>
</dbReference>
<comment type="function">
    <text evidence="4">Required for both de novo synthesis of the corrin ring for the assimilation of exogenous corrinoids. Participates in the adenosylation of a variety of incomplete and complete corrinoids.</text>
</comment>
<dbReference type="SUPFAM" id="SSF52540">
    <property type="entry name" value="P-loop containing nucleoside triphosphate hydrolases"/>
    <property type="match status" value="1"/>
</dbReference>
<evidence type="ECO:0000256" key="7">
    <source>
        <dbReference type="ARBA" id="ARBA00033354"/>
    </source>
</evidence>
<comment type="similarity">
    <text evidence="2">Belongs to the Cob(I)alamin adenosyltransferase family.</text>
</comment>
<dbReference type="PANTHER" id="PTHR46638:SF1">
    <property type="entry name" value="CORRINOID ADENOSYLTRANSFERASE"/>
    <property type="match status" value="1"/>
</dbReference>
<dbReference type="CDD" id="cd00561">
    <property type="entry name" value="CobA_ACA"/>
    <property type="match status" value="1"/>
</dbReference>
<reference evidence="11" key="1">
    <citation type="journal article" date="2019" name="PLoS Negl. Trop. Dis.">
        <title>Revisiting the worldwide diversity of Leptospira species in the environment.</title>
        <authorList>
            <person name="Vincent A.T."/>
            <person name="Schiettekatte O."/>
            <person name="Bourhy P."/>
            <person name="Veyrier F.J."/>
            <person name="Picardeau M."/>
        </authorList>
    </citation>
    <scope>NUCLEOTIDE SEQUENCE [LARGE SCALE GENOMIC DNA]</scope>
    <source>
        <strain evidence="11">SCS5</strain>
    </source>
</reference>